<protein>
    <recommendedName>
        <fullName evidence="1">DUF4550 domain-containing protein</fullName>
    </recommendedName>
</protein>
<organism evidence="2">
    <name type="scientific">Dicentrarchus labrax</name>
    <name type="common">European seabass</name>
    <name type="synonym">Morone labrax</name>
    <dbReference type="NCBI Taxonomy" id="13489"/>
    <lineage>
        <taxon>Eukaryota</taxon>
        <taxon>Metazoa</taxon>
        <taxon>Chordata</taxon>
        <taxon>Craniata</taxon>
        <taxon>Vertebrata</taxon>
        <taxon>Euteleostomi</taxon>
        <taxon>Actinopterygii</taxon>
        <taxon>Neopterygii</taxon>
        <taxon>Teleostei</taxon>
        <taxon>Neoteleostei</taxon>
        <taxon>Acanthomorphata</taxon>
        <taxon>Eupercaria</taxon>
        <taxon>Moronidae</taxon>
        <taxon>Dicentrarchus</taxon>
    </lineage>
</organism>
<dbReference type="InterPro" id="IPR027876">
    <property type="entry name" value="DUF4550"/>
</dbReference>
<dbReference type="AlphaFoldDB" id="E6ZGA7"/>
<dbReference type="Pfam" id="PF15084">
    <property type="entry name" value="DUF4550"/>
    <property type="match status" value="1"/>
</dbReference>
<gene>
    <name evidence="2" type="ORF">DLA_It00490</name>
</gene>
<dbReference type="PANTHER" id="PTHR33667">
    <property type="entry name" value="SI:DKEY-57N24.6"/>
    <property type="match status" value="1"/>
</dbReference>
<evidence type="ECO:0000313" key="2">
    <source>
        <dbReference type="EMBL" id="CBN80624.1"/>
    </source>
</evidence>
<reference evidence="2" key="3">
    <citation type="journal article" date="2011" name="Mar. Genomics">
        <title>Comparative analysis of intronless genes in teleost fish genomes: Insights into their evolution and molecular function.</title>
        <authorList>
            <person name="Tine M."/>
            <person name="Kuhl H."/>
            <person name="Beck A."/>
            <person name="Bargelloni L."/>
            <person name="Reinhardt R."/>
        </authorList>
    </citation>
    <scope>NUCLEOTIDE SEQUENCE</scope>
</reference>
<feature type="domain" description="DUF4550" evidence="1">
    <location>
        <begin position="107"/>
        <end position="198"/>
    </location>
</feature>
<reference evidence="2" key="2">
    <citation type="journal article" date="2011" name="Genomics">
        <title>Directed sequencing and annotation of three Dicentrarchus labrax L. chromosomes by applying Sanger- and pyrosequencing technologies on pooled DNA of comparatively mapped BAC clones.</title>
        <authorList>
            <person name="Kuhl H."/>
            <person name="Tine M."/>
            <person name="Beck A."/>
            <person name="Timmermann B."/>
            <person name="Kodira C."/>
            <person name="Reinhardt R."/>
        </authorList>
    </citation>
    <scope>NUCLEOTIDE SEQUENCE</scope>
</reference>
<sequence>MEKMSETGLCNLQQSDVDVEVADKRQEDVHETHLSSLELGVENRSGSSEDVTHTDDSSYYVTWTVYIALAVPGGEEIDVPEAPGKAKNTNKDSSTVLVKAHKAQSSYHIEYKLPGDTETVKLDLVVFGPVAKMYKEDEFKILRTWHEGDQTWVGWTQDFNVRVNRDMLIGLLPHKIKLQIWNSKEKLSSQARYERLKALRLPQAELEDATHMCGGIKTMVNKLRTLCERKSNTSKKHKSDILFDSNSEVHPKTGFQKPTIDAFELEEIKKNGTASAEISPIYLLAGETSLTERFPVCSSGVFEVICNISLDRPLISEQLRAELNPMVITILSATSMPSSPVPFIILQDKCAPVYCQYKFHNLSMHRTNYHKHGTNIYFRDVNVILTGLMSPEELREFFSGPPLEIEVHDRDRKLEETPKTPAVSCTNSDDDILCGAVLLKQKTAIINSYGIASLNLSELLLGKKNLKVHLPIRCCPLPPLLDRERSARGNRMTDTAASREPMPQGHYFDANSQLKVKVEIACPLSVKNSSSESCDGPFGRIVYLFDYNNFSAMTELRSEILRINASAFHLGSRSLENVEKALSNYIMNFKHDESEDLDFVTGFHVLDKRMHIFVLEGLKHNAPMMLTVFSCAVHLDKECLNSSENPAVCVMSCRLSGSEEEQVIVLYNSNLGFFKRIYDSLDVGLTPIRIYESLETIMRQPLVYIRGMVPQPCFQALSRLSQLCQVRQLKDAVQYNLFPSADMILSMSKEYGTYAEQWEQKASADTLHMMPTLPVRMKRHEALNTLNREYTKWKGSSQQLALRQCKDYIQDNIKKVQEESERLQKPEAAVLTVEQSTTRPAHNYSIQTFNSNEQAKELLRKKMAQVRGRRFTYSQQYHSATVEPGDVTPKNDPRSAAASTAWFTSMSGDKPKVHHKHPDEARVEELRKPWRENILHANILKPTLSRDIWASSQCQEDFQLYNKPRPFFSPPTVTIHLAGDLLQQEQLEAARDQYSRWLKKLLPGDSADPPVNGPFPEFKCHMGGNSQIIEDILKDKPRKFSLRKPGMMLKPLPKLSVLNSGDDKAGEKKSVALALAPGPCTDCSLSSKNNAIARHISLYNKYHYMGFSKQHSFLYKRTALPLTDEERSIFTFQKYKT</sequence>
<dbReference type="PANTHER" id="PTHR33667:SF7">
    <property type="entry name" value="RIKEN CDNA 1810020O05 GENE"/>
    <property type="match status" value="1"/>
</dbReference>
<proteinExistence type="predicted"/>
<name>E6ZGA7_DICLA</name>
<dbReference type="EMBL" id="FQ310506">
    <property type="protein sequence ID" value="CBN80624.1"/>
    <property type="molecule type" value="Genomic_DNA"/>
</dbReference>
<reference evidence="2" key="1">
    <citation type="journal article" date="2011" name="Comp. Biochem. Physiol. Part D Genomics Proteomics">
        <title>Analysis of single nucleotide polymorphisms in three chromosomes of European sea bass Dicentrarchus labrax.</title>
        <authorList>
            <person name="Kuhl H."/>
            <person name="Tine M."/>
            <person name="Hecht J."/>
            <person name="Knaust F."/>
            <person name="Reinhardt R."/>
        </authorList>
    </citation>
    <scope>NUCLEOTIDE SEQUENCE</scope>
</reference>
<evidence type="ECO:0000259" key="1">
    <source>
        <dbReference type="Pfam" id="PF15084"/>
    </source>
</evidence>
<accession>E6ZGA7</accession>